<accession>A0A9W6KSM6</accession>
<dbReference type="EMBL" id="BSFP01000050">
    <property type="protein sequence ID" value="GLL04779.1"/>
    <property type="molecule type" value="Genomic_DNA"/>
</dbReference>
<dbReference type="RefSeq" id="WP_271189746.1">
    <property type="nucleotide sequence ID" value="NZ_BSFP01000050.1"/>
</dbReference>
<dbReference type="Gene3D" id="4.10.220.110">
    <property type="match status" value="1"/>
</dbReference>
<dbReference type="SUPFAM" id="SSF69255">
    <property type="entry name" value="gp5 N-terminal domain-like"/>
    <property type="match status" value="1"/>
</dbReference>
<dbReference type="Pfam" id="PF04717">
    <property type="entry name" value="Phage_base_V"/>
    <property type="match status" value="1"/>
</dbReference>
<name>A0A9W6KSM6_9ACTN</name>
<proteinExistence type="predicted"/>
<dbReference type="AlphaFoldDB" id="A0A9W6KSM6"/>
<protein>
    <recommendedName>
        <fullName evidence="1">Gp5/Type VI secretion system Vgr protein OB-fold domain-containing protein</fullName>
    </recommendedName>
</protein>
<evidence type="ECO:0000313" key="3">
    <source>
        <dbReference type="Proteomes" id="UP001143480"/>
    </source>
</evidence>
<gene>
    <name evidence="2" type="ORF">GCM10017581_065260</name>
</gene>
<organism evidence="2 3">
    <name type="scientific">Dactylosporangium matsuzakiense</name>
    <dbReference type="NCBI Taxonomy" id="53360"/>
    <lineage>
        <taxon>Bacteria</taxon>
        <taxon>Bacillati</taxon>
        <taxon>Actinomycetota</taxon>
        <taxon>Actinomycetes</taxon>
        <taxon>Micromonosporales</taxon>
        <taxon>Micromonosporaceae</taxon>
        <taxon>Dactylosporangium</taxon>
    </lineage>
</organism>
<keyword evidence="3" id="KW-1185">Reference proteome</keyword>
<dbReference type="Pfam" id="PF05954">
    <property type="entry name" value="Phage_GPD"/>
    <property type="match status" value="1"/>
</dbReference>
<dbReference type="InterPro" id="IPR037026">
    <property type="entry name" value="Vgr_OB-fold_dom_sf"/>
</dbReference>
<dbReference type="Gene3D" id="2.40.50.230">
    <property type="entry name" value="Gp5 N-terminal domain"/>
    <property type="match status" value="1"/>
</dbReference>
<dbReference type="Gene3D" id="2.30.110.50">
    <property type="match status" value="1"/>
</dbReference>
<evidence type="ECO:0000313" key="2">
    <source>
        <dbReference type="EMBL" id="GLL04779.1"/>
    </source>
</evidence>
<sequence length="504" mass="52140">MIPAVEVRAGGQQLPGGGRVRAVRVARRLSQPAQCELTLHDPQGRAVELLGAAITVRVGGDERDLFAGDVTGVDVVRAADGETVSRVVAYDALHRLRKRQTPRCLEHVDAVELAEAVAAGLGVTVEADEPGPRFERVLQHRQRDLELLAATLARVGLYAVLDDRRLRLVSLRGHGEPVVLRYGRNLHRAEISASLERAAARCAATAWRPRTADLLTAAAEQLAGGRDIALRLQVDTAGGAVLLTLLDAAAAGEDELRAVAQAALDVSDARTVVFDGVAAGRPDLRAGARVRIEGVAAALDGAYVLSEVVTTVDADGYLATLSSRPPERAAERGGAALTLGTVADVADPDGCGRVRVTLGAVAGLDLGWLPVLAPGAGAGRGLVVLPDVGDAVLVALPQDAHGAAIVLGSLFGAAAAPDGAGVSGGRVRRWSLRTAAGQSVVVDDEHKSLRLQNDAGSYVELGPDLLRLHAATDLVLEAPGHGITVKASSVDFEHSIVDIAGGLT</sequence>
<dbReference type="Proteomes" id="UP001143480">
    <property type="component" value="Unassembled WGS sequence"/>
</dbReference>
<dbReference type="Gene3D" id="3.55.50.10">
    <property type="entry name" value="Baseplate protein-like domains"/>
    <property type="match status" value="1"/>
</dbReference>
<evidence type="ECO:0000259" key="1">
    <source>
        <dbReference type="Pfam" id="PF04717"/>
    </source>
</evidence>
<reference evidence="2" key="1">
    <citation type="journal article" date="2014" name="Int. J. Syst. Evol. Microbiol.">
        <title>Complete genome sequence of Corynebacterium casei LMG S-19264T (=DSM 44701T), isolated from a smear-ripened cheese.</title>
        <authorList>
            <consortium name="US DOE Joint Genome Institute (JGI-PGF)"/>
            <person name="Walter F."/>
            <person name="Albersmeier A."/>
            <person name="Kalinowski J."/>
            <person name="Ruckert C."/>
        </authorList>
    </citation>
    <scope>NUCLEOTIDE SEQUENCE</scope>
    <source>
        <strain evidence="2">VKM Ac-1321</strain>
    </source>
</reference>
<reference evidence="2" key="2">
    <citation type="submission" date="2023-01" db="EMBL/GenBank/DDBJ databases">
        <authorList>
            <person name="Sun Q."/>
            <person name="Evtushenko L."/>
        </authorList>
    </citation>
    <scope>NUCLEOTIDE SEQUENCE</scope>
    <source>
        <strain evidence="2">VKM Ac-1321</strain>
    </source>
</reference>
<comment type="caution">
    <text evidence="2">The sequence shown here is derived from an EMBL/GenBank/DDBJ whole genome shotgun (WGS) entry which is preliminary data.</text>
</comment>
<dbReference type="SUPFAM" id="SSF69279">
    <property type="entry name" value="Phage tail proteins"/>
    <property type="match status" value="1"/>
</dbReference>
<feature type="domain" description="Gp5/Type VI secretion system Vgr protein OB-fold" evidence="1">
    <location>
        <begin position="339"/>
        <end position="411"/>
    </location>
</feature>
<dbReference type="InterPro" id="IPR006531">
    <property type="entry name" value="Gp5/Vgr_OB"/>
</dbReference>